<keyword evidence="1 7" id="KW-1003">Cell membrane</keyword>
<evidence type="ECO:0000313" key="8">
    <source>
        <dbReference type="EMBL" id="MCM5678278.1"/>
    </source>
</evidence>
<dbReference type="Proteomes" id="UP001165541">
    <property type="component" value="Unassembled WGS sequence"/>
</dbReference>
<comment type="subcellular location">
    <subcellularLocation>
        <location evidence="7">Cell membrane</location>
    </subcellularLocation>
    <subcellularLocation>
        <location evidence="7">Bacterial flagellum basal body</location>
    </subcellularLocation>
</comment>
<evidence type="ECO:0000256" key="5">
    <source>
        <dbReference type="ARBA" id="ARBA00023143"/>
    </source>
</evidence>
<feature type="transmembrane region" description="Helical" evidence="7">
    <location>
        <begin position="6"/>
        <end position="31"/>
    </location>
</feature>
<keyword evidence="8" id="KW-0282">Flagellum</keyword>
<dbReference type="InterPro" id="IPR022781">
    <property type="entry name" value="Flagellar_biosynth_FliO"/>
</dbReference>
<comment type="similarity">
    <text evidence="6 7">Belongs to the FliO/MopB family.</text>
</comment>
<dbReference type="Pfam" id="PF04347">
    <property type="entry name" value="FliO"/>
    <property type="match status" value="1"/>
</dbReference>
<comment type="caution">
    <text evidence="8">The sequence shown here is derived from an EMBL/GenBank/DDBJ whole genome shotgun (WGS) entry which is preliminary data.</text>
</comment>
<organism evidence="8 9">
    <name type="scientific">Caldimonas mangrovi</name>
    <dbReference type="NCBI Taxonomy" id="2944811"/>
    <lineage>
        <taxon>Bacteria</taxon>
        <taxon>Pseudomonadati</taxon>
        <taxon>Pseudomonadota</taxon>
        <taxon>Betaproteobacteria</taxon>
        <taxon>Burkholderiales</taxon>
        <taxon>Sphaerotilaceae</taxon>
        <taxon>Caldimonas</taxon>
    </lineage>
</organism>
<evidence type="ECO:0000256" key="3">
    <source>
        <dbReference type="ARBA" id="ARBA00022989"/>
    </source>
</evidence>
<dbReference type="InterPro" id="IPR052205">
    <property type="entry name" value="FliO/MopB"/>
</dbReference>
<reference evidence="8" key="1">
    <citation type="submission" date="2022-05" db="EMBL/GenBank/DDBJ databases">
        <title>Schlegelella sp. nov., isolated from mangrove soil.</title>
        <authorList>
            <person name="Liu Y."/>
            <person name="Ge X."/>
            <person name="Liu W."/>
        </authorList>
    </citation>
    <scope>NUCLEOTIDE SEQUENCE</scope>
    <source>
        <strain evidence="8">S2-27</strain>
    </source>
</reference>
<gene>
    <name evidence="8" type="primary">fliO</name>
    <name evidence="8" type="ORF">M8A51_01905</name>
</gene>
<keyword evidence="4 7" id="KW-0472">Membrane</keyword>
<evidence type="ECO:0000256" key="2">
    <source>
        <dbReference type="ARBA" id="ARBA00022692"/>
    </source>
</evidence>
<dbReference type="PANTHER" id="PTHR38766">
    <property type="entry name" value="FLAGELLAR PROTEIN FLIO"/>
    <property type="match status" value="1"/>
</dbReference>
<dbReference type="EMBL" id="JAMKFE010000001">
    <property type="protein sequence ID" value="MCM5678278.1"/>
    <property type="molecule type" value="Genomic_DNA"/>
</dbReference>
<keyword evidence="2 7" id="KW-0812">Transmembrane</keyword>
<dbReference type="PANTHER" id="PTHR38766:SF1">
    <property type="entry name" value="FLAGELLAR PROTEIN FLIO"/>
    <property type="match status" value="1"/>
</dbReference>
<evidence type="ECO:0000256" key="6">
    <source>
        <dbReference type="ARBA" id="ARBA00037937"/>
    </source>
</evidence>
<protein>
    <recommendedName>
        <fullName evidence="7">Flagellar protein</fullName>
    </recommendedName>
</protein>
<keyword evidence="8" id="KW-0966">Cell projection</keyword>
<accession>A0ABT0YHS7</accession>
<evidence type="ECO:0000256" key="7">
    <source>
        <dbReference type="RuleBase" id="RU362064"/>
    </source>
</evidence>
<dbReference type="NCBIfam" id="TIGR03500">
    <property type="entry name" value="FliO_TIGR"/>
    <property type="match status" value="1"/>
</dbReference>
<keyword evidence="5 7" id="KW-0975">Bacterial flagellum</keyword>
<dbReference type="RefSeq" id="WP_251776417.1">
    <property type="nucleotide sequence ID" value="NZ_JAMKFE010000001.1"/>
</dbReference>
<keyword evidence="8" id="KW-0969">Cilium</keyword>
<name>A0ABT0YHS7_9BURK</name>
<keyword evidence="9" id="KW-1185">Reference proteome</keyword>
<sequence>MIEGSFVASAAATTVALALVLALAWGSLWLLRRVQAPARGNPGLRFVRALPVGSRERVVVLHYEGEEWVLGVTAGSISLLSRKPLPCARGSAGADPS</sequence>
<evidence type="ECO:0000313" key="9">
    <source>
        <dbReference type="Proteomes" id="UP001165541"/>
    </source>
</evidence>
<proteinExistence type="inferred from homology"/>
<evidence type="ECO:0000256" key="1">
    <source>
        <dbReference type="ARBA" id="ARBA00022475"/>
    </source>
</evidence>
<evidence type="ECO:0000256" key="4">
    <source>
        <dbReference type="ARBA" id="ARBA00023136"/>
    </source>
</evidence>
<keyword evidence="3 7" id="KW-1133">Transmembrane helix</keyword>